<dbReference type="EMBL" id="BPVZ01000001">
    <property type="protein sequence ID" value="GKU86253.1"/>
    <property type="molecule type" value="Genomic_DNA"/>
</dbReference>
<evidence type="ECO:0000313" key="3">
    <source>
        <dbReference type="Proteomes" id="UP001054252"/>
    </source>
</evidence>
<evidence type="ECO:0000313" key="2">
    <source>
        <dbReference type="EMBL" id="GKU86253.1"/>
    </source>
</evidence>
<accession>A0AAV5HBR4</accession>
<gene>
    <name evidence="2" type="ORF">SLEP1_g801</name>
</gene>
<sequence length="139" mass="15274">MNTKTMRLPPRRLVTPAKRKEKDDFDLEPFKASKPSKPVTPQAGSEKAVAAQLDSSNQLLAGYLAHEYITKGTLFGQPYDPAQSQAAPVQGTESRKLKSDDRSEGEVQKYVEVANLLKTDGAHIPGIVNPTQLARFLKI</sequence>
<organism evidence="2 3">
    <name type="scientific">Rubroshorea leprosula</name>
    <dbReference type="NCBI Taxonomy" id="152421"/>
    <lineage>
        <taxon>Eukaryota</taxon>
        <taxon>Viridiplantae</taxon>
        <taxon>Streptophyta</taxon>
        <taxon>Embryophyta</taxon>
        <taxon>Tracheophyta</taxon>
        <taxon>Spermatophyta</taxon>
        <taxon>Magnoliopsida</taxon>
        <taxon>eudicotyledons</taxon>
        <taxon>Gunneridae</taxon>
        <taxon>Pentapetalae</taxon>
        <taxon>rosids</taxon>
        <taxon>malvids</taxon>
        <taxon>Malvales</taxon>
        <taxon>Dipterocarpaceae</taxon>
        <taxon>Rubroshorea</taxon>
    </lineage>
</organism>
<name>A0AAV5HBR4_9ROSI</name>
<comment type="caution">
    <text evidence="2">The sequence shown here is derived from an EMBL/GenBank/DDBJ whole genome shotgun (WGS) entry which is preliminary data.</text>
</comment>
<proteinExistence type="predicted"/>
<keyword evidence="3" id="KW-1185">Reference proteome</keyword>
<feature type="region of interest" description="Disordered" evidence="1">
    <location>
        <begin position="1"/>
        <end position="50"/>
    </location>
</feature>
<feature type="region of interest" description="Disordered" evidence="1">
    <location>
        <begin position="75"/>
        <end position="105"/>
    </location>
</feature>
<feature type="compositionally biased region" description="Basic and acidic residues" evidence="1">
    <location>
        <begin position="18"/>
        <end position="31"/>
    </location>
</feature>
<protein>
    <submittedName>
        <fullName evidence="2">Uncharacterized protein</fullName>
    </submittedName>
</protein>
<dbReference type="AlphaFoldDB" id="A0AAV5HBR4"/>
<dbReference type="PANTHER" id="PTHR34657">
    <property type="entry name" value="EMBRYO SAC DEVELOPMENT ARREST 6"/>
    <property type="match status" value="1"/>
</dbReference>
<feature type="compositionally biased region" description="Basic and acidic residues" evidence="1">
    <location>
        <begin position="93"/>
        <end position="105"/>
    </location>
</feature>
<evidence type="ECO:0000256" key="1">
    <source>
        <dbReference type="SAM" id="MobiDB-lite"/>
    </source>
</evidence>
<dbReference type="Proteomes" id="UP001054252">
    <property type="component" value="Unassembled WGS sequence"/>
</dbReference>
<reference evidence="2 3" key="1">
    <citation type="journal article" date="2021" name="Commun. Biol.">
        <title>The genome of Shorea leprosula (Dipterocarpaceae) highlights the ecological relevance of drought in aseasonal tropical rainforests.</title>
        <authorList>
            <person name="Ng K.K.S."/>
            <person name="Kobayashi M.J."/>
            <person name="Fawcett J.A."/>
            <person name="Hatakeyama M."/>
            <person name="Paape T."/>
            <person name="Ng C.H."/>
            <person name="Ang C.C."/>
            <person name="Tnah L.H."/>
            <person name="Lee C.T."/>
            <person name="Nishiyama T."/>
            <person name="Sese J."/>
            <person name="O'Brien M.J."/>
            <person name="Copetti D."/>
            <person name="Mohd Noor M.I."/>
            <person name="Ong R.C."/>
            <person name="Putra M."/>
            <person name="Sireger I.Z."/>
            <person name="Indrioko S."/>
            <person name="Kosugi Y."/>
            <person name="Izuno A."/>
            <person name="Isagi Y."/>
            <person name="Lee S.L."/>
            <person name="Shimizu K.K."/>
        </authorList>
    </citation>
    <scope>NUCLEOTIDE SEQUENCE [LARGE SCALE GENOMIC DNA]</scope>
    <source>
        <strain evidence="2">214</strain>
    </source>
</reference>
<dbReference type="PANTHER" id="PTHR34657:SF10">
    <property type="entry name" value="F21M11.6 PROTEIN"/>
    <property type="match status" value="1"/>
</dbReference>